<comment type="catalytic activity">
    <reaction evidence="1">
        <text>a beta-D-glucosyl-(1&lt;-&gt;1')-N-acylsphing-4-enine + H2O = an N-acylsphing-4-enine + D-glucose</text>
        <dbReference type="Rhea" id="RHEA:13269"/>
        <dbReference type="ChEBI" id="CHEBI:4167"/>
        <dbReference type="ChEBI" id="CHEBI:15377"/>
        <dbReference type="ChEBI" id="CHEBI:22801"/>
        <dbReference type="ChEBI" id="CHEBI:52639"/>
        <dbReference type="EC" id="3.2.1.45"/>
    </reaction>
    <physiologicalReaction direction="left-to-right" evidence="1">
        <dbReference type="Rhea" id="RHEA:13270"/>
    </physiologicalReaction>
</comment>
<comment type="catalytic activity">
    <reaction evidence="14">
        <text>a beta-D-galactosyl-(1&lt;-&gt;1')-N-acylsphing-4-enine + cholesterol = cholesteryl 3-beta-D-galactoside + an N-acylsphing-4-enine</text>
        <dbReference type="Rhea" id="RHEA:70235"/>
        <dbReference type="ChEBI" id="CHEBI:16113"/>
        <dbReference type="ChEBI" id="CHEBI:18390"/>
        <dbReference type="ChEBI" id="CHEBI:52639"/>
        <dbReference type="ChEBI" id="CHEBI:189066"/>
    </reaction>
    <physiologicalReaction direction="left-to-right" evidence="14">
        <dbReference type="Rhea" id="RHEA:70236"/>
    </physiologicalReaction>
    <physiologicalReaction direction="right-to-left" evidence="14">
        <dbReference type="Rhea" id="RHEA:70237"/>
    </physiologicalReaction>
</comment>
<evidence type="ECO:0000256" key="19">
    <source>
        <dbReference type="ARBA" id="ARBA00049516"/>
    </source>
</evidence>
<evidence type="ECO:0000256" key="8">
    <source>
        <dbReference type="ARBA" id="ARBA00033633"/>
    </source>
</evidence>
<dbReference type="InterPro" id="IPR017853">
    <property type="entry name" value="GH"/>
</dbReference>
<comment type="catalytic activity">
    <reaction evidence="9">
        <text>cholesteryl 3-beta-D-glucoside + H2O = cholesterol + D-glucose</text>
        <dbReference type="Rhea" id="RHEA:11956"/>
        <dbReference type="ChEBI" id="CHEBI:4167"/>
        <dbReference type="ChEBI" id="CHEBI:15377"/>
        <dbReference type="ChEBI" id="CHEBI:16113"/>
        <dbReference type="ChEBI" id="CHEBI:17495"/>
    </reaction>
    <physiologicalReaction direction="left-to-right" evidence="9">
        <dbReference type="Rhea" id="RHEA:11957"/>
    </physiologicalReaction>
</comment>
<evidence type="ECO:0000256" key="11">
    <source>
        <dbReference type="ARBA" id="ARBA00033703"/>
    </source>
</evidence>
<dbReference type="EMBL" id="JAHFZB010000051">
    <property type="protein sequence ID" value="KAK6467158.1"/>
    <property type="molecule type" value="Genomic_DNA"/>
</dbReference>
<comment type="catalytic activity">
    <reaction evidence="19">
        <text>beta-D-glucosyl-N-(9Z-octadecenoyl)-sphing-4E-enine + cholesterol = N-(9Z-octadecenoyl)-sphing-4-enine + cholesteryl 3-beta-D-glucoside</text>
        <dbReference type="Rhea" id="RHEA:58324"/>
        <dbReference type="ChEBI" id="CHEBI:16113"/>
        <dbReference type="ChEBI" id="CHEBI:17495"/>
        <dbReference type="ChEBI" id="CHEBI:77996"/>
        <dbReference type="ChEBI" id="CHEBI:139140"/>
    </reaction>
    <physiologicalReaction direction="left-to-right" evidence="19">
        <dbReference type="Rhea" id="RHEA:58325"/>
    </physiologicalReaction>
    <physiologicalReaction direction="right-to-left" evidence="19">
        <dbReference type="Rhea" id="RHEA:58326"/>
    </physiologicalReaction>
</comment>
<comment type="similarity">
    <text evidence="4 20">Belongs to the glycosyl hydrolase 30 family.</text>
</comment>
<keyword evidence="5" id="KW-0732">Signal</keyword>
<evidence type="ECO:0000313" key="23">
    <source>
        <dbReference type="EMBL" id="KAK6467158.1"/>
    </source>
</evidence>
<comment type="subcellular location">
    <subcellularLocation>
        <location evidence="2">Lysosome membrane</location>
        <topology evidence="2">Peripheral membrane protein</topology>
        <orientation evidence="2">Lumenal side</orientation>
    </subcellularLocation>
</comment>
<dbReference type="InterPro" id="IPR001139">
    <property type="entry name" value="Glyco_hydro_30"/>
</dbReference>
<evidence type="ECO:0000256" key="16">
    <source>
        <dbReference type="ARBA" id="ARBA00048817"/>
    </source>
</evidence>
<evidence type="ECO:0000256" key="4">
    <source>
        <dbReference type="ARBA" id="ARBA00005382"/>
    </source>
</evidence>
<evidence type="ECO:0000256" key="14">
    <source>
        <dbReference type="ARBA" id="ARBA00048182"/>
    </source>
</evidence>
<comment type="catalytic activity">
    <reaction evidence="18">
        <text>beta-D-glucosyl-N-octanoylsphing-4E-enine + cholesterol = N-octanoylsphing-4-enine + cholesteryl 3-beta-D-glucoside</text>
        <dbReference type="Rhea" id="RHEA:70303"/>
        <dbReference type="ChEBI" id="CHEBI:16113"/>
        <dbReference type="ChEBI" id="CHEBI:17495"/>
        <dbReference type="ChEBI" id="CHEBI:45815"/>
        <dbReference type="ChEBI" id="CHEBI:65222"/>
    </reaction>
    <physiologicalReaction direction="left-to-right" evidence="18">
        <dbReference type="Rhea" id="RHEA:70304"/>
    </physiologicalReaction>
    <physiologicalReaction direction="right-to-left" evidence="18">
        <dbReference type="Rhea" id="RHEA:70305"/>
    </physiologicalReaction>
</comment>
<comment type="catalytic activity">
    <reaction evidence="8">
        <text>beta-D-xylosyl-(1&lt;-&gt;1')-N-(9Z-octadecenoyl)-sphing-4-enine + cholesterol = cholesteryl 3-beta-D-xyloside + N-(9Z-octadecenoyl)-sphing-4-enine</text>
        <dbReference type="Rhea" id="RHEA:70251"/>
        <dbReference type="ChEBI" id="CHEBI:16113"/>
        <dbReference type="ChEBI" id="CHEBI:77996"/>
        <dbReference type="ChEBI" id="CHEBI:189067"/>
        <dbReference type="ChEBI" id="CHEBI:189081"/>
    </reaction>
    <physiologicalReaction direction="left-to-right" evidence="8">
        <dbReference type="Rhea" id="RHEA:70252"/>
    </physiologicalReaction>
</comment>
<keyword evidence="20" id="KW-0326">Glycosidase</keyword>
<comment type="catalytic activity">
    <reaction evidence="17">
        <text>beta-D-glucosyl-(1&lt;-&gt;1')-N-(15Z-tetracosenoyl)-sphing-4-enine + cholesterol = N-(15Z-tetracosenoyl)-sphing-4-enine + cholesteryl 3-beta-D-glucoside</text>
        <dbReference type="Rhea" id="RHEA:70315"/>
        <dbReference type="ChEBI" id="CHEBI:16113"/>
        <dbReference type="ChEBI" id="CHEBI:17495"/>
        <dbReference type="ChEBI" id="CHEBI:74450"/>
        <dbReference type="ChEBI" id="CHEBI:76302"/>
    </reaction>
    <physiologicalReaction direction="left-to-right" evidence="17">
        <dbReference type="Rhea" id="RHEA:70316"/>
    </physiologicalReaction>
    <physiologicalReaction direction="right-to-left" evidence="17">
        <dbReference type="Rhea" id="RHEA:70317"/>
    </physiologicalReaction>
</comment>
<sequence>CSVWVCVCSLAGYTVLGVGVCLLPGWLHCARCGCVFAPWLVTLCSVWVCVCSLAGYTVLGVGVCLLPGWLHCARCGCVFAPGWLHCARCGCVFAPWLVTLCSVWVCVCTLAGYTVLGVGVCLHPGWLHCALSGCFPPQFSSSVSTLCVCFAPGWLHFARWVTAPGWWLVAINILSLSVSTQDNLLEAYFSEHGIQYTVVRVPMASCDFSTRVYTYADTPGDFELKNFSLAQEDTKMKIPLLLRAQALSPRPLSLFASPWSSPSWMKTNYALIGKGTLRGEPGNEYHKAWARYYIRFLDEYARYNLSFWAVTAENEPSAGMITDYPFQCLGFTPERQRDFIASDLGPALSSSPHRGVQLMILDDQRLLLPRWAHVVLGDPRAARYVHGIAVHWYLDSVVPAELTLGATHSLYPDYFLFASEACTGSFPWEKGVRLGSWDRAERYAHDIIEDLNHFVTGWTDWNLALDLSGGPNWVQNFVDSPVIVEPGKDEFYKQPMFYSLAHFSKFLPEGSQRVGLDPSAESKLETTAFLRPDGEGVVIVLNRGSEALHFAIWDPAVGYIETVCPAHSMETFLWKRK</sequence>
<evidence type="ECO:0000256" key="3">
    <source>
        <dbReference type="ARBA" id="ARBA00004731"/>
    </source>
</evidence>
<evidence type="ECO:0000256" key="5">
    <source>
        <dbReference type="ARBA" id="ARBA00022729"/>
    </source>
</evidence>
<dbReference type="EC" id="3.2.1.45" evidence="20"/>
<evidence type="ECO:0000256" key="20">
    <source>
        <dbReference type="RuleBase" id="RU361188"/>
    </source>
</evidence>
<keyword evidence="7 20" id="KW-0746">Sphingolipid metabolism</keyword>
<proteinExistence type="inferred from homology"/>
<dbReference type="Gene3D" id="3.20.20.80">
    <property type="entry name" value="Glycosidases"/>
    <property type="match status" value="1"/>
</dbReference>
<dbReference type="InterPro" id="IPR033453">
    <property type="entry name" value="Glyco_hydro_30_TIM-barrel"/>
</dbReference>
<organism evidence="23 24">
    <name type="scientific">Huso huso</name>
    <name type="common">Beluga</name>
    <name type="synonym">Acipenser huso</name>
    <dbReference type="NCBI Taxonomy" id="61971"/>
    <lineage>
        <taxon>Eukaryota</taxon>
        <taxon>Metazoa</taxon>
        <taxon>Chordata</taxon>
        <taxon>Craniata</taxon>
        <taxon>Vertebrata</taxon>
        <taxon>Euteleostomi</taxon>
        <taxon>Actinopterygii</taxon>
        <taxon>Chondrostei</taxon>
        <taxon>Acipenseriformes</taxon>
        <taxon>Acipenseridae</taxon>
        <taxon>Huso</taxon>
    </lineage>
</organism>
<evidence type="ECO:0000256" key="15">
    <source>
        <dbReference type="ARBA" id="ARBA00048698"/>
    </source>
</evidence>
<gene>
    <name evidence="23" type="ORF">HHUSO_G35548</name>
</gene>
<evidence type="ECO:0000256" key="12">
    <source>
        <dbReference type="ARBA" id="ARBA00048055"/>
    </source>
</evidence>
<comment type="pathway">
    <text evidence="3">Steroid metabolism; cholesterol metabolism.</text>
</comment>
<evidence type="ECO:0000256" key="17">
    <source>
        <dbReference type="ARBA" id="ARBA00048880"/>
    </source>
</evidence>
<dbReference type="SUPFAM" id="SSF51011">
    <property type="entry name" value="Glycosyl hydrolase domain"/>
    <property type="match status" value="1"/>
</dbReference>
<evidence type="ECO:0000256" key="1">
    <source>
        <dbReference type="ARBA" id="ARBA00001013"/>
    </source>
</evidence>
<reference evidence="23 24" key="1">
    <citation type="submission" date="2021-05" db="EMBL/GenBank/DDBJ databases">
        <authorList>
            <person name="Zahm M."/>
            <person name="Klopp C."/>
            <person name="Cabau C."/>
            <person name="Kuhl H."/>
            <person name="Suciu R."/>
            <person name="Ciorpac M."/>
            <person name="Holostenco D."/>
            <person name="Gessner J."/>
            <person name="Wuertz S."/>
            <person name="Hohne C."/>
            <person name="Stock M."/>
            <person name="Gislard M."/>
            <person name="Lluch J."/>
            <person name="Milhes M."/>
            <person name="Lampietro C."/>
            <person name="Lopez Roques C."/>
            <person name="Donnadieu C."/>
            <person name="Du K."/>
            <person name="Schartl M."/>
            <person name="Guiguen Y."/>
        </authorList>
    </citation>
    <scope>NUCLEOTIDE SEQUENCE [LARGE SCALE GENOMIC DNA]</scope>
    <source>
        <strain evidence="23">Hh-F2</strain>
        <tissue evidence="23">Blood</tissue>
    </source>
</reference>
<protein>
    <recommendedName>
        <fullName evidence="20">Glucosylceramidase</fullName>
        <ecNumber evidence="20">3.2.1.45</ecNumber>
    </recommendedName>
</protein>
<dbReference type="Proteomes" id="UP001369086">
    <property type="component" value="Unassembled WGS sequence"/>
</dbReference>
<evidence type="ECO:0000259" key="21">
    <source>
        <dbReference type="Pfam" id="PF02055"/>
    </source>
</evidence>
<dbReference type="PANTHER" id="PTHR11069:SF23">
    <property type="entry name" value="LYSOSOMAL ACID GLUCOSYLCERAMIDASE"/>
    <property type="match status" value="1"/>
</dbReference>
<evidence type="ECO:0000256" key="10">
    <source>
        <dbReference type="ARBA" id="ARBA00033698"/>
    </source>
</evidence>
<dbReference type="PANTHER" id="PTHR11069">
    <property type="entry name" value="GLUCOSYLCERAMIDASE"/>
    <property type="match status" value="1"/>
</dbReference>
<evidence type="ECO:0000256" key="7">
    <source>
        <dbReference type="ARBA" id="ARBA00022919"/>
    </source>
</evidence>
<dbReference type="Pfam" id="PF02055">
    <property type="entry name" value="Glyco_hydro_30"/>
    <property type="match status" value="1"/>
</dbReference>
<comment type="caution">
    <text evidence="23">The sequence shown here is derived from an EMBL/GenBank/DDBJ whole genome shotgun (WGS) entry which is preliminary data.</text>
</comment>
<comment type="catalytic activity">
    <reaction evidence="13">
        <text>beta-D-glucosyl-(1&lt;-&gt;1)-N-octadecanoylsphing-4-enine + cholesterol = cholesteryl 3-beta-D-glucoside + N-octadecanoylsphing-4-enine</text>
        <dbReference type="Rhea" id="RHEA:70311"/>
        <dbReference type="ChEBI" id="CHEBI:16113"/>
        <dbReference type="ChEBI" id="CHEBI:17495"/>
        <dbReference type="ChEBI" id="CHEBI:72961"/>
        <dbReference type="ChEBI" id="CHEBI:84719"/>
    </reaction>
    <physiologicalReaction direction="left-to-right" evidence="13">
        <dbReference type="Rhea" id="RHEA:70312"/>
    </physiologicalReaction>
    <physiologicalReaction direction="right-to-left" evidence="13">
        <dbReference type="Rhea" id="RHEA:70313"/>
    </physiologicalReaction>
</comment>
<evidence type="ECO:0000256" key="13">
    <source>
        <dbReference type="ARBA" id="ARBA00048111"/>
    </source>
</evidence>
<dbReference type="Pfam" id="PF17189">
    <property type="entry name" value="Glyco_hydro_30C"/>
    <property type="match status" value="1"/>
</dbReference>
<dbReference type="PRINTS" id="PR00843">
    <property type="entry name" value="GLHYDRLASE30"/>
</dbReference>
<evidence type="ECO:0000256" key="9">
    <source>
        <dbReference type="ARBA" id="ARBA00033646"/>
    </source>
</evidence>
<feature type="non-terminal residue" evidence="23">
    <location>
        <position position="1"/>
    </location>
</feature>
<dbReference type="SUPFAM" id="SSF51445">
    <property type="entry name" value="(Trans)glycosidases"/>
    <property type="match status" value="1"/>
</dbReference>
<comment type="catalytic activity">
    <reaction evidence="12">
        <text>a beta-D-glucosyl-(1&lt;-&gt;1')-N-acylsphing-4-enine + cholesterol = cholesteryl 3-beta-D-glucoside + an N-acylsphing-4-enine</text>
        <dbReference type="Rhea" id="RHEA:58264"/>
        <dbReference type="ChEBI" id="CHEBI:16113"/>
        <dbReference type="ChEBI" id="CHEBI:17495"/>
        <dbReference type="ChEBI" id="CHEBI:22801"/>
        <dbReference type="ChEBI" id="CHEBI:52639"/>
    </reaction>
    <physiologicalReaction direction="left-to-right" evidence="12">
        <dbReference type="Rhea" id="RHEA:58265"/>
    </physiologicalReaction>
    <physiologicalReaction direction="right-to-left" evidence="12">
        <dbReference type="Rhea" id="RHEA:58266"/>
    </physiologicalReaction>
</comment>
<keyword evidence="24" id="KW-1185">Reference proteome</keyword>
<comment type="catalytic activity">
    <reaction evidence="16">
        <text>a beta-D-xylosyl-(1&lt;-&gt;1')-N-acylsphing-4-enine + cholesterol = cholesteryl 3-beta-D-xyloside + an N-acylsphing-4-enine</text>
        <dbReference type="Rhea" id="RHEA:70239"/>
        <dbReference type="ChEBI" id="CHEBI:16113"/>
        <dbReference type="ChEBI" id="CHEBI:52639"/>
        <dbReference type="ChEBI" id="CHEBI:189067"/>
        <dbReference type="ChEBI" id="CHEBI:189068"/>
    </reaction>
    <physiologicalReaction direction="left-to-right" evidence="16">
        <dbReference type="Rhea" id="RHEA:70240"/>
    </physiologicalReaction>
</comment>
<feature type="domain" description="Glycosyl hydrolase family 30 beta sandwich" evidence="22">
    <location>
        <begin position="510"/>
        <end position="572"/>
    </location>
</feature>
<evidence type="ECO:0000256" key="18">
    <source>
        <dbReference type="ARBA" id="ARBA00049379"/>
    </source>
</evidence>
<keyword evidence="20" id="KW-0443">Lipid metabolism</keyword>
<comment type="catalytic activity">
    <reaction evidence="15">
        <text>beta-D-glucosyl-N-dodecanoylsphing-4-enine + cholesterol = N-dodecanoylsphing-4-enine + cholesteryl 3-beta-D-glucoside</text>
        <dbReference type="Rhea" id="RHEA:70307"/>
        <dbReference type="ChEBI" id="CHEBI:16113"/>
        <dbReference type="ChEBI" id="CHEBI:17495"/>
        <dbReference type="ChEBI" id="CHEBI:72956"/>
        <dbReference type="ChEBI" id="CHEBI:76297"/>
    </reaction>
    <physiologicalReaction direction="left-to-right" evidence="15">
        <dbReference type="Rhea" id="RHEA:70308"/>
    </physiologicalReaction>
    <physiologicalReaction direction="right-to-left" evidence="15">
        <dbReference type="Rhea" id="RHEA:70309"/>
    </physiologicalReaction>
</comment>
<comment type="catalytic activity">
    <reaction evidence="10">
        <text>a beta-D-galactosyl-(1&lt;-&gt;1')-N-acylsphing-4-enine + H2O = an N-acylsphing-4-enine + D-galactose</text>
        <dbReference type="Rhea" id="RHEA:14297"/>
        <dbReference type="ChEBI" id="CHEBI:4139"/>
        <dbReference type="ChEBI" id="CHEBI:15377"/>
        <dbReference type="ChEBI" id="CHEBI:18390"/>
        <dbReference type="ChEBI" id="CHEBI:52639"/>
        <dbReference type="EC" id="3.2.1.46"/>
    </reaction>
    <physiologicalReaction direction="left-to-right" evidence="10">
        <dbReference type="Rhea" id="RHEA:14298"/>
    </physiologicalReaction>
</comment>
<comment type="catalytic activity">
    <reaction evidence="11">
        <text>1-(beta-D-galactosyl)-N-dodecanoylsphing-4-enine + cholesterol = cholesteryl 3-beta-D-galactoside + N-dodecanoylsphing-4-enine</text>
        <dbReference type="Rhea" id="RHEA:70255"/>
        <dbReference type="ChEBI" id="CHEBI:16113"/>
        <dbReference type="ChEBI" id="CHEBI:72956"/>
        <dbReference type="ChEBI" id="CHEBI:73432"/>
        <dbReference type="ChEBI" id="CHEBI:189066"/>
    </reaction>
    <physiologicalReaction direction="left-to-right" evidence="11">
        <dbReference type="Rhea" id="RHEA:70256"/>
    </physiologicalReaction>
    <physiologicalReaction direction="right-to-left" evidence="11">
        <dbReference type="Rhea" id="RHEA:70257"/>
    </physiologicalReaction>
</comment>
<evidence type="ECO:0000313" key="24">
    <source>
        <dbReference type="Proteomes" id="UP001369086"/>
    </source>
</evidence>
<dbReference type="InterPro" id="IPR033452">
    <property type="entry name" value="GH30_C"/>
</dbReference>
<accession>A0ABR0Y430</accession>
<evidence type="ECO:0000256" key="6">
    <source>
        <dbReference type="ARBA" id="ARBA00022801"/>
    </source>
</evidence>
<name>A0ABR0Y430_HUSHU</name>
<evidence type="ECO:0000259" key="22">
    <source>
        <dbReference type="Pfam" id="PF17189"/>
    </source>
</evidence>
<feature type="domain" description="Glycosyl hydrolase family 30 TIM-barrel" evidence="21">
    <location>
        <begin position="170"/>
        <end position="507"/>
    </location>
</feature>
<evidence type="ECO:0000256" key="2">
    <source>
        <dbReference type="ARBA" id="ARBA00004207"/>
    </source>
</evidence>
<keyword evidence="6 20" id="KW-0378">Hydrolase</keyword>